<evidence type="ECO:0000313" key="1">
    <source>
        <dbReference type="EMBL" id="MFC5833125.1"/>
    </source>
</evidence>
<protein>
    <submittedName>
        <fullName evidence="1">Uncharacterized protein</fullName>
    </submittedName>
</protein>
<accession>A0ABW1D7Y6</accession>
<dbReference type="Proteomes" id="UP001596058">
    <property type="component" value="Unassembled WGS sequence"/>
</dbReference>
<proteinExistence type="predicted"/>
<dbReference type="EMBL" id="JBHSPA010000089">
    <property type="protein sequence ID" value="MFC5833125.1"/>
    <property type="molecule type" value="Genomic_DNA"/>
</dbReference>
<evidence type="ECO:0000313" key="2">
    <source>
        <dbReference type="Proteomes" id="UP001596058"/>
    </source>
</evidence>
<gene>
    <name evidence="1" type="ORF">ACFPZ3_55535</name>
</gene>
<sequence>MECGQWEPAGAPDCERCARFIDEIVESGWREFVSQEFDALTALDERHIAEMVIDEPDRHLWRVVDAAHDRLVCTECGDRLSRGPAGCAACDLANGFRYVAIEIDRPGVPPGNEHALRVNVSVVRRPSGISWREVLGRRLLLPYLLDGHLPTIRQAQAARALLNEGGTAEDLAKHFHSLWGDAAS</sequence>
<name>A0ABW1D7Y6_9ACTN</name>
<keyword evidence="2" id="KW-1185">Reference proteome</keyword>
<reference evidence="2" key="1">
    <citation type="journal article" date="2019" name="Int. J. Syst. Evol. Microbiol.">
        <title>The Global Catalogue of Microorganisms (GCM) 10K type strain sequencing project: providing services to taxonomists for standard genome sequencing and annotation.</title>
        <authorList>
            <consortium name="The Broad Institute Genomics Platform"/>
            <consortium name="The Broad Institute Genome Sequencing Center for Infectious Disease"/>
            <person name="Wu L."/>
            <person name="Ma J."/>
        </authorList>
    </citation>
    <scope>NUCLEOTIDE SEQUENCE [LARGE SCALE GENOMIC DNA]</scope>
    <source>
        <strain evidence="2">CCUG 53903</strain>
    </source>
</reference>
<comment type="caution">
    <text evidence="1">The sequence shown here is derived from an EMBL/GenBank/DDBJ whole genome shotgun (WGS) entry which is preliminary data.</text>
</comment>
<organism evidence="1 2">
    <name type="scientific">Nonomuraea insulae</name>
    <dbReference type="NCBI Taxonomy" id="1616787"/>
    <lineage>
        <taxon>Bacteria</taxon>
        <taxon>Bacillati</taxon>
        <taxon>Actinomycetota</taxon>
        <taxon>Actinomycetes</taxon>
        <taxon>Streptosporangiales</taxon>
        <taxon>Streptosporangiaceae</taxon>
        <taxon>Nonomuraea</taxon>
    </lineage>
</organism>